<evidence type="ECO:0000256" key="5">
    <source>
        <dbReference type="SAM" id="Phobius"/>
    </source>
</evidence>
<feature type="transmembrane region" description="Helical" evidence="5">
    <location>
        <begin position="70"/>
        <end position="91"/>
    </location>
</feature>
<proteinExistence type="predicted"/>
<evidence type="ECO:0000256" key="4">
    <source>
        <dbReference type="ARBA" id="ARBA00023136"/>
    </source>
</evidence>
<keyword evidence="3 5" id="KW-1133">Transmembrane helix</keyword>
<evidence type="ECO:0000256" key="1">
    <source>
        <dbReference type="ARBA" id="ARBA00004141"/>
    </source>
</evidence>
<feature type="transmembrane region" description="Helical" evidence="5">
    <location>
        <begin position="306"/>
        <end position="325"/>
    </location>
</feature>
<evidence type="ECO:0000256" key="3">
    <source>
        <dbReference type="ARBA" id="ARBA00022989"/>
    </source>
</evidence>
<keyword evidence="2 5" id="KW-0812">Transmembrane</keyword>
<feature type="non-terminal residue" evidence="6">
    <location>
        <position position="1"/>
    </location>
</feature>
<gene>
    <name evidence="6" type="primary">Slc39a1</name>
    <name evidence="6" type="ORF">AGEPHO_R14808</name>
</gene>
<dbReference type="PANTHER" id="PTHR11040:SF58">
    <property type="entry name" value="ZINC TRANSPORTER ZIP1"/>
    <property type="match status" value="1"/>
</dbReference>
<reference evidence="6 7" key="1">
    <citation type="submission" date="2019-09" db="EMBL/GenBank/DDBJ databases">
        <title>Bird 10,000 Genomes (B10K) Project - Family phase.</title>
        <authorList>
            <person name="Zhang G."/>
        </authorList>
    </citation>
    <scope>NUCLEOTIDE SEQUENCE [LARGE SCALE GENOMIC DNA]</scope>
    <source>
        <strain evidence="6">OUT-0050</strain>
        <tissue evidence="6">Muscle</tissue>
    </source>
</reference>
<dbReference type="Proteomes" id="UP000521525">
    <property type="component" value="Unassembled WGS sequence"/>
</dbReference>
<dbReference type="GO" id="GO:0005886">
    <property type="term" value="C:plasma membrane"/>
    <property type="evidence" value="ECO:0007669"/>
    <property type="project" value="TreeGrafter"/>
</dbReference>
<keyword evidence="7" id="KW-1185">Reference proteome</keyword>
<feature type="non-terminal residue" evidence="6">
    <location>
        <position position="327"/>
    </location>
</feature>
<feature type="transmembrane region" description="Helical" evidence="5">
    <location>
        <begin position="209"/>
        <end position="230"/>
    </location>
</feature>
<dbReference type="AlphaFoldDB" id="A0A7K7JV70"/>
<comment type="subcellular location">
    <subcellularLocation>
        <location evidence="1">Membrane</location>
        <topology evidence="1">Multi-pass membrane protein</topology>
    </subcellularLocation>
</comment>
<sequence>IGDTGIGASLAWSPGAASQPPPGLGVKLGSLVLLLLLPLACGLAPLWCFRQPPGTGNWGSGGSRDPRSPVLSLVSCFSGGVFMGTFLLDLLPDYLGSIAAALEGLRITLQFPLPEFILAMGFFLVLVLEQVTLAQRELAEPPEESRALLPNGSSIQATAPGGGGGPGVPVGSAVPGAPGALRAAALALALALHAVLEGLALGLREGDAAALRVLLALLLHKGAVAFGLSLELLRSRLRPPAVASCLVLLALMSPLGVGVGTALAAGAGPRQRLCRAVLEGLAAGTFLFVTFLEILPQELGVPRNRIPKVILILAGFALVSAILFVKG</sequence>
<feature type="transmembrane region" description="Helical" evidence="5">
    <location>
        <begin position="242"/>
        <end position="264"/>
    </location>
</feature>
<name>A0A7K7JV70_AGEPH</name>
<feature type="transmembrane region" description="Helical" evidence="5">
    <location>
        <begin position="111"/>
        <end position="128"/>
    </location>
</feature>
<dbReference type="Pfam" id="PF02535">
    <property type="entry name" value="Zip"/>
    <property type="match status" value="2"/>
</dbReference>
<dbReference type="PANTHER" id="PTHR11040">
    <property type="entry name" value="ZINC/IRON TRANSPORTER"/>
    <property type="match status" value="1"/>
</dbReference>
<feature type="transmembrane region" description="Helical" evidence="5">
    <location>
        <begin position="28"/>
        <end position="49"/>
    </location>
</feature>
<dbReference type="InterPro" id="IPR003689">
    <property type="entry name" value="ZIP"/>
</dbReference>
<dbReference type="EMBL" id="VZSP01001186">
    <property type="protein sequence ID" value="NWZ10146.1"/>
    <property type="molecule type" value="Genomic_DNA"/>
</dbReference>
<protein>
    <submittedName>
        <fullName evidence="6">S39A1 protein</fullName>
    </submittedName>
</protein>
<evidence type="ECO:0000313" key="7">
    <source>
        <dbReference type="Proteomes" id="UP000521525"/>
    </source>
</evidence>
<evidence type="ECO:0000256" key="2">
    <source>
        <dbReference type="ARBA" id="ARBA00022692"/>
    </source>
</evidence>
<keyword evidence="4 5" id="KW-0472">Membrane</keyword>
<feature type="transmembrane region" description="Helical" evidence="5">
    <location>
        <begin position="276"/>
        <end position="294"/>
    </location>
</feature>
<comment type="caution">
    <text evidence="6">The sequence shown here is derived from an EMBL/GenBank/DDBJ whole genome shotgun (WGS) entry which is preliminary data.</text>
</comment>
<accession>A0A7K7JV70</accession>
<organism evidence="6 7">
    <name type="scientific">Agelaius phoeniceus</name>
    <name type="common">Red-winged blackbird</name>
    <name type="synonym">Oriolus phoeniceus</name>
    <dbReference type="NCBI Taxonomy" id="39638"/>
    <lineage>
        <taxon>Eukaryota</taxon>
        <taxon>Metazoa</taxon>
        <taxon>Chordata</taxon>
        <taxon>Craniata</taxon>
        <taxon>Vertebrata</taxon>
        <taxon>Euteleostomi</taxon>
        <taxon>Archelosauria</taxon>
        <taxon>Archosauria</taxon>
        <taxon>Dinosauria</taxon>
        <taxon>Saurischia</taxon>
        <taxon>Theropoda</taxon>
        <taxon>Coelurosauria</taxon>
        <taxon>Aves</taxon>
        <taxon>Neognathae</taxon>
        <taxon>Neoaves</taxon>
        <taxon>Telluraves</taxon>
        <taxon>Australaves</taxon>
        <taxon>Passeriformes</taxon>
        <taxon>Passeroidea</taxon>
        <taxon>Icteridae</taxon>
        <taxon>Agelaius</taxon>
    </lineage>
</organism>
<dbReference type="GO" id="GO:0005385">
    <property type="term" value="F:zinc ion transmembrane transporter activity"/>
    <property type="evidence" value="ECO:0007669"/>
    <property type="project" value="TreeGrafter"/>
</dbReference>
<evidence type="ECO:0000313" key="6">
    <source>
        <dbReference type="EMBL" id="NWZ10146.1"/>
    </source>
</evidence>